<dbReference type="InterPro" id="IPR010810">
    <property type="entry name" value="Flagellin_hook_IN_motif"/>
</dbReference>
<keyword evidence="4 5" id="KW-0975">Bacterial flagellum</keyword>
<feature type="domain" description="Flagellar hook-associated protein 2 N-terminal" evidence="6">
    <location>
        <begin position="12"/>
        <end position="111"/>
    </location>
</feature>
<dbReference type="InterPro" id="IPR010809">
    <property type="entry name" value="FliD_C"/>
</dbReference>
<keyword evidence="8" id="KW-0969">Cilium</keyword>
<feature type="coiled-coil region" evidence="5">
    <location>
        <begin position="449"/>
        <end position="483"/>
    </location>
</feature>
<accession>A0A948WYE4</accession>
<dbReference type="Pfam" id="PF07195">
    <property type="entry name" value="FliD_C"/>
    <property type="match status" value="1"/>
</dbReference>
<comment type="subcellular location">
    <subcellularLocation>
        <location evidence="5">Secreted</location>
    </subcellularLocation>
    <subcellularLocation>
        <location evidence="5">Bacterial flagellum</location>
    </subcellularLocation>
</comment>
<evidence type="ECO:0000313" key="9">
    <source>
        <dbReference type="Proteomes" id="UP000733611"/>
    </source>
</evidence>
<feature type="domain" description="Flagellar hook-associated protein 2 C-terminal" evidence="7">
    <location>
        <begin position="252"/>
        <end position="497"/>
    </location>
</feature>
<evidence type="ECO:0000256" key="1">
    <source>
        <dbReference type="ARBA" id="ARBA00009764"/>
    </source>
</evidence>
<evidence type="ECO:0000259" key="7">
    <source>
        <dbReference type="Pfam" id="PF07195"/>
    </source>
</evidence>
<dbReference type="GO" id="GO:0009421">
    <property type="term" value="C:bacterial-type flagellum filament cap"/>
    <property type="evidence" value="ECO:0007669"/>
    <property type="project" value="InterPro"/>
</dbReference>
<name>A0A948WYE4_9GAMM</name>
<protein>
    <recommendedName>
        <fullName evidence="5">Flagellar hook-associated protein 2</fullName>
        <shortName evidence="5">HAP2</shortName>
    </recommendedName>
    <alternativeName>
        <fullName evidence="5">Flagellar cap protein</fullName>
    </alternativeName>
</protein>
<evidence type="ECO:0000256" key="2">
    <source>
        <dbReference type="ARBA" id="ARBA00011255"/>
    </source>
</evidence>
<reference evidence="8" key="2">
    <citation type="submission" date="2021-04" db="EMBL/GenBank/DDBJ databases">
        <authorList>
            <person name="Gilroy R."/>
        </authorList>
    </citation>
    <scope>NUCLEOTIDE SEQUENCE</scope>
    <source>
        <strain evidence="8">378</strain>
    </source>
</reference>
<dbReference type="GO" id="GO:0071973">
    <property type="term" value="P:bacterial-type flagellum-dependent cell motility"/>
    <property type="evidence" value="ECO:0007669"/>
    <property type="project" value="TreeGrafter"/>
</dbReference>
<evidence type="ECO:0000256" key="4">
    <source>
        <dbReference type="ARBA" id="ARBA00023143"/>
    </source>
</evidence>
<dbReference type="GO" id="GO:0005576">
    <property type="term" value="C:extracellular region"/>
    <property type="evidence" value="ECO:0007669"/>
    <property type="project" value="UniProtKB-SubCell"/>
</dbReference>
<dbReference type="InterPro" id="IPR040026">
    <property type="entry name" value="FliD"/>
</dbReference>
<dbReference type="EMBL" id="JAHLFE010000157">
    <property type="protein sequence ID" value="MBU3844720.1"/>
    <property type="molecule type" value="Genomic_DNA"/>
</dbReference>
<comment type="subunit">
    <text evidence="2 5">Homopentamer.</text>
</comment>
<gene>
    <name evidence="8" type="primary">fliD</name>
    <name evidence="8" type="ORF">H9847_07650</name>
</gene>
<organism evidence="8 9">
    <name type="scientific">Candidatus Anaerobiospirillum pullicola</name>
    <dbReference type="NCBI Taxonomy" id="2838451"/>
    <lineage>
        <taxon>Bacteria</taxon>
        <taxon>Pseudomonadati</taxon>
        <taxon>Pseudomonadota</taxon>
        <taxon>Gammaproteobacteria</taxon>
        <taxon>Aeromonadales</taxon>
        <taxon>Succinivibrionaceae</taxon>
        <taxon>Anaerobiospirillum</taxon>
    </lineage>
</organism>
<sequence>MASMITAAGTASGIDFESIITASVNAKRAQLANRVTAPKETASLQLSGIGQLKSALSDFQDSLQALTDDNGFNSRKVTIAQDSSNPAISVTTQDDSVSANYDIGVKQLASTEQVKQTFASDAKFSGGTLSITLPSTTSETGEVQSRSFDVKIEDGMTLAQIRKQINQNDLGVTASIVSTKDGDRLVIDSGISGDEAAFSMQFTPDAGASGDPSYVDSSIFNVNTGLNINTATGEATVDDSQATTGNWSVVQGQDAIITVDGAEVTSSTNEFNDQVSGISITAHRVTFTTTTNDQGQEEVEENTVNVDISQDNDAVTEKMQNFVNSYNTLMDQMDKLYKRNTYTDGENQMDGGSLAGDSMLRSLQNQLQNMMTSFMPSNSSGLDIYSMGIEFDGDGKMSLDTTTFKESLDTNFNSVVNMFSGSQSSTGSDGILVKLDNLVEDYTKTNGMLDKREQALNDEISMYEREEEENEAYLEQYEESLRQRYSKVDTTIANYNNALNYLYAALV</sequence>
<dbReference type="GO" id="GO:0007155">
    <property type="term" value="P:cell adhesion"/>
    <property type="evidence" value="ECO:0007669"/>
    <property type="project" value="InterPro"/>
</dbReference>
<reference evidence="8" key="1">
    <citation type="journal article" date="2021" name="PeerJ">
        <title>Extensive microbial diversity within the chicken gut microbiome revealed by metagenomics and culture.</title>
        <authorList>
            <person name="Gilroy R."/>
            <person name="Ravi A."/>
            <person name="Getino M."/>
            <person name="Pursley I."/>
            <person name="Horton D.L."/>
            <person name="Alikhan N.F."/>
            <person name="Baker D."/>
            <person name="Gharbi K."/>
            <person name="Hall N."/>
            <person name="Watson M."/>
            <person name="Adriaenssens E.M."/>
            <person name="Foster-Nyarko E."/>
            <person name="Jarju S."/>
            <person name="Secka A."/>
            <person name="Antonio M."/>
            <person name="Oren A."/>
            <person name="Chaudhuri R.R."/>
            <person name="La Ragione R."/>
            <person name="Hildebrand F."/>
            <person name="Pallen M.J."/>
        </authorList>
    </citation>
    <scope>NUCLEOTIDE SEQUENCE</scope>
    <source>
        <strain evidence="8">378</strain>
    </source>
</reference>
<dbReference type="PANTHER" id="PTHR30288">
    <property type="entry name" value="FLAGELLAR CAP/ASSEMBLY PROTEIN FLID"/>
    <property type="match status" value="1"/>
</dbReference>
<evidence type="ECO:0000256" key="5">
    <source>
        <dbReference type="RuleBase" id="RU362066"/>
    </source>
</evidence>
<dbReference type="AlphaFoldDB" id="A0A948WYE4"/>
<dbReference type="Pfam" id="PF07196">
    <property type="entry name" value="Flagellin_IN"/>
    <property type="match status" value="1"/>
</dbReference>
<evidence type="ECO:0000259" key="6">
    <source>
        <dbReference type="Pfam" id="PF02465"/>
    </source>
</evidence>
<dbReference type="Proteomes" id="UP000733611">
    <property type="component" value="Unassembled WGS sequence"/>
</dbReference>
<comment type="similarity">
    <text evidence="1 5">Belongs to the FliD family.</text>
</comment>
<proteinExistence type="inferred from homology"/>
<dbReference type="GO" id="GO:0009424">
    <property type="term" value="C:bacterial-type flagellum hook"/>
    <property type="evidence" value="ECO:0007669"/>
    <property type="project" value="UniProtKB-UniRule"/>
</dbReference>
<comment type="function">
    <text evidence="5">Required for morphogenesis and for the elongation of the flagellar filament by facilitating polymerization of the flagellin monomers at the tip of growing filament. Forms a capping structure, which prevents flagellin subunits (transported through the central channel of the flagellum) from leaking out without polymerization at the distal end.</text>
</comment>
<evidence type="ECO:0000313" key="8">
    <source>
        <dbReference type="EMBL" id="MBU3844720.1"/>
    </source>
</evidence>
<evidence type="ECO:0000256" key="3">
    <source>
        <dbReference type="ARBA" id="ARBA00023054"/>
    </source>
</evidence>
<comment type="caution">
    <text evidence="8">The sequence shown here is derived from an EMBL/GenBank/DDBJ whole genome shotgun (WGS) entry which is preliminary data.</text>
</comment>
<dbReference type="Pfam" id="PF02465">
    <property type="entry name" value="FliD_N"/>
    <property type="match status" value="1"/>
</dbReference>
<dbReference type="PANTHER" id="PTHR30288:SF0">
    <property type="entry name" value="FLAGELLAR HOOK-ASSOCIATED PROTEIN 2"/>
    <property type="match status" value="1"/>
</dbReference>
<dbReference type="InterPro" id="IPR003481">
    <property type="entry name" value="FliD_N"/>
</dbReference>
<keyword evidence="8" id="KW-0966">Cell projection</keyword>
<keyword evidence="3 5" id="KW-0175">Coiled coil</keyword>
<keyword evidence="5" id="KW-0964">Secreted</keyword>
<keyword evidence="8" id="KW-0282">Flagellum</keyword>